<dbReference type="SUPFAM" id="SSF141868">
    <property type="entry name" value="EAL domain-like"/>
    <property type="match status" value="1"/>
</dbReference>
<sequence length="1032" mass="116640">MRHPFFTTIRTKIFTLLFIAFTITLYLTAYSSHYLIMQGFQSIEDGLARNDMERVRESITNEFEKLTSFTVDWACWDDSHTFVRNGNQEFISSNLSKETFENLGVSFMLYFDKKGRAVYTRSYDPQRNALVDASPELLAHFSQNSPFLLTPTIRTITKGFLNLSGKIFLIVTHPIITSEFVGPINGVLVMGQPFDESLLKSLVATTGVDFSMKIADPATQPTSHKNNTPLNFEYSKDHILSGLFYSDYQGHDAFELLIRSPRNVSKLGDKTTALTLVLMLFVGGLLASFIFYILEKYILLRLKRLREQVTQIDSDSNEAEIFLDGEDELTDLANGISEMRQAIGRQEKFLTEALDSLGVGIVMVDPETRTIVDANHFALNMLKLDKKGLIGSHCKRFICPDKSGNCPVMDQHKDGDLRTCGITDSNGNHIPVFKSVRKLEKDGKTMLLESFMDLSELEKTQRELRVSKDRYQALFMNTGTATAILGDDYSLVFANNECAKLLGYELSELKSGMTWTQFVDPLCLPFVEKTHQERRTNPSRAPKRYESRAVRKDGETRDVMVTVALLPESSEYVVSMIDISEQKAAEKKLVFQALHDPLTKLPNRTFLEEKLLQSFKKSDQSGKLTGLLMLDMDRFKYINDTFGHSLGDQLLAHVADRLQDIVREQDMVARFGGDEFVIVADEISEIEELVLKAQEAISCFKKPIQLFENSLYLGLTVGVATYPIDGTTPDELIKNADIAMYRAKEMGKNTYAVFSDEMNNGVHQKLHLESDLREALALNQFIVHYQPQIDIETGTAFGVEALVRWQKPDGTLVSPAQFIPVAEETGLISQLDMWVLETSCRAGKIWHDLQLDLRVSVNFSTRLLHQNDIVERVVEILKRTGFSADRLTIEITETTLMHDVTRSLRTIKALREHGISFSLDDFGTGYSSLSYLRTLPIQTLKVDRSFIKDLGTNTPDAASLVKSIIGLATNLGLDVVAEGVETLEQQEFLMKHNCFKIQGYYYAPPLPEKDALIWIQHFLNKDLKNDSPQDAV</sequence>
<organism evidence="6 7">
    <name type="scientific">Halodesulfovibrio marinisediminis DSM 17456</name>
    <dbReference type="NCBI Taxonomy" id="1121457"/>
    <lineage>
        <taxon>Bacteria</taxon>
        <taxon>Pseudomonadati</taxon>
        <taxon>Thermodesulfobacteriota</taxon>
        <taxon>Desulfovibrionia</taxon>
        <taxon>Desulfovibrionales</taxon>
        <taxon>Desulfovibrionaceae</taxon>
        <taxon>Halodesulfovibrio</taxon>
    </lineage>
</organism>
<evidence type="ECO:0000256" key="2">
    <source>
        <dbReference type="SAM" id="Phobius"/>
    </source>
</evidence>
<dbReference type="Gene3D" id="6.10.340.10">
    <property type="match status" value="1"/>
</dbReference>
<dbReference type="Pfam" id="PF00990">
    <property type="entry name" value="GGDEF"/>
    <property type="match status" value="1"/>
</dbReference>
<dbReference type="FunFam" id="3.30.70.270:FF:000001">
    <property type="entry name" value="Diguanylate cyclase domain protein"/>
    <property type="match status" value="1"/>
</dbReference>
<proteinExistence type="predicted"/>
<dbReference type="SMART" id="SM00267">
    <property type="entry name" value="GGDEF"/>
    <property type="match status" value="1"/>
</dbReference>
<evidence type="ECO:0000313" key="7">
    <source>
        <dbReference type="Proteomes" id="UP000184694"/>
    </source>
</evidence>
<dbReference type="InterPro" id="IPR035965">
    <property type="entry name" value="PAS-like_dom_sf"/>
</dbReference>
<keyword evidence="7" id="KW-1185">Reference proteome</keyword>
<dbReference type="SMART" id="SM00091">
    <property type="entry name" value="PAS"/>
    <property type="match status" value="2"/>
</dbReference>
<dbReference type="PROSITE" id="PS50883">
    <property type="entry name" value="EAL"/>
    <property type="match status" value="1"/>
</dbReference>
<dbReference type="AlphaFoldDB" id="A0A1N6GPV9"/>
<dbReference type="Pfam" id="PF13426">
    <property type="entry name" value="PAS_9"/>
    <property type="match status" value="2"/>
</dbReference>
<dbReference type="CDD" id="cd00130">
    <property type="entry name" value="PAS"/>
    <property type="match status" value="1"/>
</dbReference>
<evidence type="ECO:0000259" key="3">
    <source>
        <dbReference type="PROSITE" id="PS50883"/>
    </source>
</evidence>
<dbReference type="Proteomes" id="UP000184694">
    <property type="component" value="Unassembled WGS sequence"/>
</dbReference>
<dbReference type="STRING" id="1121457.SAMN02745161_1729"/>
<dbReference type="InterPro" id="IPR052155">
    <property type="entry name" value="Biofilm_reg_signaling"/>
</dbReference>
<dbReference type="GO" id="GO:0071732">
    <property type="term" value="P:cellular response to nitric oxide"/>
    <property type="evidence" value="ECO:0007669"/>
    <property type="project" value="UniProtKB-ARBA"/>
</dbReference>
<feature type="domain" description="HAMP" evidence="4">
    <location>
        <begin position="296"/>
        <end position="348"/>
    </location>
</feature>
<dbReference type="PANTHER" id="PTHR44757">
    <property type="entry name" value="DIGUANYLATE CYCLASE DGCP"/>
    <property type="match status" value="1"/>
</dbReference>
<dbReference type="EMBL" id="FSRG01000005">
    <property type="protein sequence ID" value="SIO09553.1"/>
    <property type="molecule type" value="Genomic_DNA"/>
</dbReference>
<dbReference type="InterPro" id="IPR001633">
    <property type="entry name" value="EAL_dom"/>
</dbReference>
<dbReference type="InterPro" id="IPR003660">
    <property type="entry name" value="HAMP_dom"/>
</dbReference>
<keyword evidence="2" id="KW-1133">Transmembrane helix</keyword>
<evidence type="ECO:0000313" key="6">
    <source>
        <dbReference type="EMBL" id="SIO09553.1"/>
    </source>
</evidence>
<dbReference type="PANTHER" id="PTHR44757:SF2">
    <property type="entry name" value="BIOFILM ARCHITECTURE MAINTENANCE PROTEIN MBAA"/>
    <property type="match status" value="1"/>
</dbReference>
<dbReference type="CDD" id="cd01948">
    <property type="entry name" value="EAL"/>
    <property type="match status" value="1"/>
</dbReference>
<dbReference type="FunFam" id="3.20.20.450:FF:000001">
    <property type="entry name" value="Cyclic di-GMP phosphodiesterase yahA"/>
    <property type="match status" value="1"/>
</dbReference>
<dbReference type="GO" id="GO:0071111">
    <property type="term" value="F:cyclic-guanylate-specific phosphodiesterase activity"/>
    <property type="evidence" value="ECO:0007669"/>
    <property type="project" value="UniProtKB-EC"/>
</dbReference>
<dbReference type="InterPro" id="IPR035919">
    <property type="entry name" value="EAL_sf"/>
</dbReference>
<dbReference type="NCBIfam" id="TIGR00254">
    <property type="entry name" value="GGDEF"/>
    <property type="match status" value="1"/>
</dbReference>
<dbReference type="PROSITE" id="PS50887">
    <property type="entry name" value="GGDEF"/>
    <property type="match status" value="1"/>
</dbReference>
<dbReference type="InterPro" id="IPR000160">
    <property type="entry name" value="GGDEF_dom"/>
</dbReference>
<dbReference type="OrthoDB" id="7673416at2"/>
<comment type="catalytic activity">
    <reaction evidence="1">
        <text>3',3'-c-di-GMP + H2O = 5'-phosphoguanylyl(3'-&gt;5')guanosine + H(+)</text>
        <dbReference type="Rhea" id="RHEA:24902"/>
        <dbReference type="ChEBI" id="CHEBI:15377"/>
        <dbReference type="ChEBI" id="CHEBI:15378"/>
        <dbReference type="ChEBI" id="CHEBI:58754"/>
        <dbReference type="ChEBI" id="CHEBI:58805"/>
        <dbReference type="EC" id="3.1.4.52"/>
    </reaction>
    <physiologicalReaction direction="left-to-right" evidence="1">
        <dbReference type="Rhea" id="RHEA:24903"/>
    </physiologicalReaction>
</comment>
<dbReference type="GO" id="GO:0007165">
    <property type="term" value="P:signal transduction"/>
    <property type="evidence" value="ECO:0007669"/>
    <property type="project" value="InterPro"/>
</dbReference>
<evidence type="ECO:0000259" key="4">
    <source>
        <dbReference type="PROSITE" id="PS50885"/>
    </source>
</evidence>
<name>A0A1N6GPV9_9BACT</name>
<reference evidence="7" key="1">
    <citation type="submission" date="2016-11" db="EMBL/GenBank/DDBJ databases">
        <authorList>
            <person name="Varghese N."/>
            <person name="Submissions S."/>
        </authorList>
    </citation>
    <scope>NUCLEOTIDE SEQUENCE [LARGE SCALE GENOMIC DNA]</scope>
    <source>
        <strain evidence="7">DSM 17456</strain>
    </source>
</reference>
<dbReference type="InterPro" id="IPR000014">
    <property type="entry name" value="PAS"/>
</dbReference>
<dbReference type="InterPro" id="IPR029787">
    <property type="entry name" value="Nucleotide_cyclase"/>
</dbReference>
<dbReference type="PROSITE" id="PS50885">
    <property type="entry name" value="HAMP"/>
    <property type="match status" value="1"/>
</dbReference>
<protein>
    <submittedName>
        <fullName evidence="6">PAS domain S-box-containing protein/diguanylate cyclase (GGDEF) domain-containing protein</fullName>
    </submittedName>
</protein>
<dbReference type="SUPFAM" id="SSF55785">
    <property type="entry name" value="PYP-like sensor domain (PAS domain)"/>
    <property type="match status" value="2"/>
</dbReference>
<keyword evidence="2" id="KW-0472">Membrane</keyword>
<evidence type="ECO:0000256" key="1">
    <source>
        <dbReference type="ARBA" id="ARBA00051114"/>
    </source>
</evidence>
<evidence type="ECO:0000259" key="5">
    <source>
        <dbReference type="PROSITE" id="PS50887"/>
    </source>
</evidence>
<dbReference type="GO" id="GO:0016020">
    <property type="term" value="C:membrane"/>
    <property type="evidence" value="ECO:0007669"/>
    <property type="project" value="InterPro"/>
</dbReference>
<feature type="domain" description="GGDEF" evidence="5">
    <location>
        <begin position="623"/>
        <end position="756"/>
    </location>
</feature>
<dbReference type="Pfam" id="PF00563">
    <property type="entry name" value="EAL"/>
    <property type="match status" value="1"/>
</dbReference>
<dbReference type="NCBIfam" id="TIGR00229">
    <property type="entry name" value="sensory_box"/>
    <property type="match status" value="1"/>
</dbReference>
<dbReference type="InterPro" id="IPR007892">
    <property type="entry name" value="CHASE4"/>
</dbReference>
<dbReference type="Gene3D" id="3.30.70.270">
    <property type="match status" value="1"/>
</dbReference>
<dbReference type="Pfam" id="PF05228">
    <property type="entry name" value="CHASE4"/>
    <property type="match status" value="1"/>
</dbReference>
<dbReference type="SMART" id="SM00052">
    <property type="entry name" value="EAL"/>
    <property type="match status" value="1"/>
</dbReference>
<feature type="domain" description="EAL" evidence="3">
    <location>
        <begin position="765"/>
        <end position="1019"/>
    </location>
</feature>
<dbReference type="Gene3D" id="3.20.20.450">
    <property type="entry name" value="EAL domain"/>
    <property type="match status" value="1"/>
</dbReference>
<dbReference type="InterPro" id="IPR043128">
    <property type="entry name" value="Rev_trsase/Diguanyl_cyclase"/>
</dbReference>
<feature type="transmembrane region" description="Helical" evidence="2">
    <location>
        <begin position="273"/>
        <end position="294"/>
    </location>
</feature>
<dbReference type="CDD" id="cd01949">
    <property type="entry name" value="GGDEF"/>
    <property type="match status" value="1"/>
</dbReference>
<gene>
    <name evidence="6" type="ORF">SAMN02745161_1729</name>
</gene>
<dbReference type="SUPFAM" id="SSF55073">
    <property type="entry name" value="Nucleotide cyclase"/>
    <property type="match status" value="1"/>
</dbReference>
<accession>A0A1N6GPV9</accession>
<keyword evidence="2" id="KW-0812">Transmembrane</keyword>
<dbReference type="Gene3D" id="3.30.450.20">
    <property type="entry name" value="PAS domain"/>
    <property type="match status" value="2"/>
</dbReference>